<accession>A0ACB8UVA9</accession>
<comment type="caution">
    <text evidence="1">The sequence shown here is derived from an EMBL/GenBank/DDBJ whole genome shotgun (WGS) entry which is preliminary data.</text>
</comment>
<name>A0ACB8UVA9_9EURO</name>
<evidence type="ECO:0000313" key="1">
    <source>
        <dbReference type="EMBL" id="KAI2386015.1"/>
    </source>
</evidence>
<sequence>MTFAWKTAGLTYNRYLAVASRTVRRSLKPELRLKAERGVSEMKFAKWENGKQGDLKNLSAKSEQATEATSA</sequence>
<organism evidence="1">
    <name type="scientific">Ophidiomyces ophidiicola</name>
    <dbReference type="NCBI Taxonomy" id="1387563"/>
    <lineage>
        <taxon>Eukaryota</taxon>
        <taxon>Fungi</taxon>
        <taxon>Dikarya</taxon>
        <taxon>Ascomycota</taxon>
        <taxon>Pezizomycotina</taxon>
        <taxon>Eurotiomycetes</taxon>
        <taxon>Eurotiomycetidae</taxon>
        <taxon>Onygenales</taxon>
        <taxon>Onygenaceae</taxon>
        <taxon>Ophidiomyces</taxon>
    </lineage>
</organism>
<protein>
    <submittedName>
        <fullName evidence="1">Uncharacterized protein</fullName>
    </submittedName>
</protein>
<reference evidence="1" key="1">
    <citation type="journal article" date="2022" name="bioRxiv">
        <title>Population genetic analysis of Ophidiomyces ophidiicola, the causative agent of snake fungal disease, indicates recent introductions to the USA.</title>
        <authorList>
            <person name="Ladner J.T."/>
            <person name="Palmer J.M."/>
            <person name="Ettinger C.L."/>
            <person name="Stajich J.E."/>
            <person name="Farrell T.M."/>
            <person name="Glorioso B.M."/>
            <person name="Lawson B."/>
            <person name="Price S.J."/>
            <person name="Stengle A.G."/>
            <person name="Grear D.A."/>
            <person name="Lorch J.M."/>
        </authorList>
    </citation>
    <scope>NUCLEOTIDE SEQUENCE</scope>
    <source>
        <strain evidence="1">NWHC 24266-5</strain>
    </source>
</reference>
<gene>
    <name evidence="1" type="ORF">LOY88_003779</name>
</gene>
<dbReference type="EMBL" id="JALBCA010000052">
    <property type="protein sequence ID" value="KAI2386015.1"/>
    <property type="molecule type" value="Genomic_DNA"/>
</dbReference>
<proteinExistence type="predicted"/>